<evidence type="ECO:0000313" key="3">
    <source>
        <dbReference type="Proteomes" id="UP001485043"/>
    </source>
</evidence>
<name>A0AAW1SSD1_9CHLO</name>
<evidence type="ECO:0000256" key="1">
    <source>
        <dbReference type="SAM" id="MobiDB-lite"/>
    </source>
</evidence>
<sequence>MVATGSGPRSLRHKLASKAQGAPTGAMQPAARPTQPAASVPVAPGVQDKAIQKNKKTTSRTADENAVTRSLQAEVASRISTFDLPWITYKEKNLEVVSNIVKGIRAATSNCKTSFVDASHYWTKHNRYNKDLENARSAANGADTAELKGGGGAGEEGGGGDGEEGGGGDGEEGGGGDGEEGGGGDGEEGGGGDGEEGGGGDGEEGGGGDGEEGGGG</sequence>
<protein>
    <submittedName>
        <fullName evidence="2">Uncharacterized protein</fullName>
    </submittedName>
</protein>
<dbReference type="AlphaFoldDB" id="A0AAW1SSD1"/>
<dbReference type="Proteomes" id="UP001485043">
    <property type="component" value="Unassembled WGS sequence"/>
</dbReference>
<feature type="region of interest" description="Disordered" evidence="1">
    <location>
        <begin position="140"/>
        <end position="216"/>
    </location>
</feature>
<proteinExistence type="predicted"/>
<organism evidence="2 3">
    <name type="scientific">Apatococcus fuscideae</name>
    <dbReference type="NCBI Taxonomy" id="2026836"/>
    <lineage>
        <taxon>Eukaryota</taxon>
        <taxon>Viridiplantae</taxon>
        <taxon>Chlorophyta</taxon>
        <taxon>core chlorophytes</taxon>
        <taxon>Trebouxiophyceae</taxon>
        <taxon>Chlorellales</taxon>
        <taxon>Chlorellaceae</taxon>
        <taxon>Apatococcus</taxon>
    </lineage>
</organism>
<keyword evidence="3" id="KW-1185">Reference proteome</keyword>
<accession>A0AAW1SSD1</accession>
<feature type="region of interest" description="Disordered" evidence="1">
    <location>
        <begin position="1"/>
        <end position="65"/>
    </location>
</feature>
<gene>
    <name evidence="2" type="ORF">WJX84_009639</name>
</gene>
<comment type="caution">
    <text evidence="2">The sequence shown here is derived from an EMBL/GenBank/DDBJ whole genome shotgun (WGS) entry which is preliminary data.</text>
</comment>
<feature type="compositionally biased region" description="Gly residues" evidence="1">
    <location>
        <begin position="148"/>
        <end position="160"/>
    </location>
</feature>
<feature type="compositionally biased region" description="Acidic residues" evidence="1">
    <location>
        <begin position="161"/>
        <end position="216"/>
    </location>
</feature>
<evidence type="ECO:0000313" key="2">
    <source>
        <dbReference type="EMBL" id="KAK9857568.1"/>
    </source>
</evidence>
<dbReference type="EMBL" id="JALJOV010000968">
    <property type="protein sequence ID" value="KAK9857568.1"/>
    <property type="molecule type" value="Genomic_DNA"/>
</dbReference>
<reference evidence="2 3" key="1">
    <citation type="journal article" date="2024" name="Nat. Commun.">
        <title>Phylogenomics reveals the evolutionary origins of lichenization in chlorophyte algae.</title>
        <authorList>
            <person name="Puginier C."/>
            <person name="Libourel C."/>
            <person name="Otte J."/>
            <person name="Skaloud P."/>
            <person name="Haon M."/>
            <person name="Grisel S."/>
            <person name="Petersen M."/>
            <person name="Berrin J.G."/>
            <person name="Delaux P.M."/>
            <person name="Dal Grande F."/>
            <person name="Keller J."/>
        </authorList>
    </citation>
    <scope>NUCLEOTIDE SEQUENCE [LARGE SCALE GENOMIC DNA]</scope>
    <source>
        <strain evidence="2 3">SAG 2523</strain>
    </source>
</reference>